<dbReference type="EMBL" id="HACG01007916">
    <property type="protein sequence ID" value="CEK54781.1"/>
    <property type="molecule type" value="Transcribed_RNA"/>
</dbReference>
<proteinExistence type="predicted"/>
<gene>
    <name evidence="1" type="primary">ORF23626</name>
</gene>
<reference evidence="1" key="1">
    <citation type="submission" date="2014-12" db="EMBL/GenBank/DDBJ databases">
        <title>Insight into the proteome of Arion vulgaris.</title>
        <authorList>
            <person name="Aradska J."/>
            <person name="Bulat T."/>
            <person name="Smidak R."/>
            <person name="Sarate P."/>
            <person name="Gangsoo J."/>
            <person name="Sialana F."/>
            <person name="Bilban M."/>
            <person name="Lubec G."/>
        </authorList>
    </citation>
    <scope>NUCLEOTIDE SEQUENCE</scope>
    <source>
        <tissue evidence="1">Skin</tissue>
    </source>
</reference>
<dbReference type="AlphaFoldDB" id="A0A0B6YG61"/>
<sequence>GIRTRQRLCIDNSQYTPIKVMNKWCGAGTDQETFGCVGSCGNLVQHADENRMPSKVKVVETGDGIGPHIITIHEPGKEMKISRAEVIETGSMNGPDVITSHKYDKQGSLAKIEVIETGNGNGP</sequence>
<name>A0A0B6YG61_9EUPU</name>
<accession>A0A0B6YG61</accession>
<organism evidence="1">
    <name type="scientific">Arion vulgaris</name>
    <dbReference type="NCBI Taxonomy" id="1028688"/>
    <lineage>
        <taxon>Eukaryota</taxon>
        <taxon>Metazoa</taxon>
        <taxon>Spiralia</taxon>
        <taxon>Lophotrochozoa</taxon>
        <taxon>Mollusca</taxon>
        <taxon>Gastropoda</taxon>
        <taxon>Heterobranchia</taxon>
        <taxon>Euthyneura</taxon>
        <taxon>Panpulmonata</taxon>
        <taxon>Eupulmonata</taxon>
        <taxon>Stylommatophora</taxon>
        <taxon>Helicina</taxon>
        <taxon>Arionoidea</taxon>
        <taxon>Arionidae</taxon>
        <taxon>Arion</taxon>
    </lineage>
</organism>
<protein>
    <submittedName>
        <fullName evidence="1">Uncharacterized protein</fullName>
    </submittedName>
</protein>
<evidence type="ECO:0000313" key="1">
    <source>
        <dbReference type="EMBL" id="CEK54781.1"/>
    </source>
</evidence>
<feature type="non-terminal residue" evidence="1">
    <location>
        <position position="1"/>
    </location>
</feature>
<feature type="non-terminal residue" evidence="1">
    <location>
        <position position="123"/>
    </location>
</feature>